<dbReference type="InterPro" id="IPR036291">
    <property type="entry name" value="NAD(P)-bd_dom_sf"/>
</dbReference>
<dbReference type="Proteomes" id="UP000221168">
    <property type="component" value="Unassembled WGS sequence"/>
</dbReference>
<keyword evidence="3" id="KW-1185">Reference proteome</keyword>
<name>A0A2G1QGT8_9HYPH</name>
<evidence type="ECO:0000313" key="2">
    <source>
        <dbReference type="EMBL" id="PHP64723.1"/>
    </source>
</evidence>
<dbReference type="RefSeq" id="WP_099308703.1">
    <property type="nucleotide sequence ID" value="NZ_PDVP01000025.1"/>
</dbReference>
<dbReference type="InterPro" id="IPR003462">
    <property type="entry name" value="ODC_Mu_crystall"/>
</dbReference>
<comment type="caution">
    <text evidence="2">The sequence shown here is derived from an EMBL/GenBank/DDBJ whole genome shotgun (WGS) entry which is preliminary data.</text>
</comment>
<evidence type="ECO:0000313" key="3">
    <source>
        <dbReference type="Proteomes" id="UP000221168"/>
    </source>
</evidence>
<comment type="similarity">
    <text evidence="1">Belongs to the ornithine cyclodeaminase/mu-crystallin family.</text>
</comment>
<accession>A0A2G1QGT8</accession>
<dbReference type="EMBL" id="PDVP01000025">
    <property type="protein sequence ID" value="PHP64723.1"/>
    <property type="molecule type" value="Genomic_DNA"/>
</dbReference>
<dbReference type="Pfam" id="PF02423">
    <property type="entry name" value="OCD_Mu_crystall"/>
    <property type="match status" value="1"/>
</dbReference>
<dbReference type="Gene3D" id="3.30.1780.10">
    <property type="entry name" value="ornithine cyclodeaminase, domain 1"/>
    <property type="match status" value="1"/>
</dbReference>
<evidence type="ECO:0000256" key="1">
    <source>
        <dbReference type="ARBA" id="ARBA00008903"/>
    </source>
</evidence>
<dbReference type="GO" id="GO:0005737">
    <property type="term" value="C:cytoplasm"/>
    <property type="evidence" value="ECO:0007669"/>
    <property type="project" value="TreeGrafter"/>
</dbReference>
<proteinExistence type="inferred from homology"/>
<dbReference type="InterPro" id="IPR023401">
    <property type="entry name" value="ODC_N"/>
</dbReference>
<dbReference type="OrthoDB" id="9785971at2"/>
<sequence length="338" mass="36700">MRTVPKFHVVGGDVVKEMVESSRAEIFATVEKAYRLHAAGKSVNPDSYFLRYPDNPSARIIALPAHLGGDVQRSGIKWIASFPENIKDNLARASAVQILNDATTGYPLACLDAALTSATRTAASAALAAENLAPAPFEGTLCVVGTGVIARTTIEWLLFREWKFDRIVLFDLSRAEADRFANWLRTEHGQAVEIADSLEGAIRASSLVLFTTTSATPYVEDASWFDHAPTVLHVSLRDISADIILGAQNILDDVEHCMKANTSVHLAEQKTGNRDFVDGTLVDVLEGKVRPDKARPRIFSPFGLGVLDVAVCNMVLEQAVAKGKALEVPNFLAGSTRW</sequence>
<protein>
    <submittedName>
        <fullName evidence="2">2,3-diaminopropionate biosynthesis protein SbnB</fullName>
    </submittedName>
</protein>
<dbReference type="GO" id="GO:0019290">
    <property type="term" value="P:siderophore biosynthetic process"/>
    <property type="evidence" value="ECO:0007669"/>
    <property type="project" value="InterPro"/>
</dbReference>
<gene>
    <name evidence="2" type="ORF">CSC94_22880</name>
</gene>
<dbReference type="PANTHER" id="PTHR13812:SF19">
    <property type="entry name" value="KETIMINE REDUCTASE MU-CRYSTALLIN"/>
    <property type="match status" value="1"/>
</dbReference>
<dbReference type="AlphaFoldDB" id="A0A2G1QGT8"/>
<dbReference type="Gene3D" id="3.40.50.720">
    <property type="entry name" value="NAD(P)-binding Rossmann-like Domain"/>
    <property type="match status" value="1"/>
</dbReference>
<dbReference type="PANTHER" id="PTHR13812">
    <property type="entry name" value="KETIMINE REDUCTASE MU-CRYSTALLIN"/>
    <property type="match status" value="1"/>
</dbReference>
<reference evidence="2 3" key="1">
    <citation type="submission" date="2017-10" db="EMBL/GenBank/DDBJ databases">
        <title>Sedimentibacterium mangrovi gen. nov., sp. nov., a novel member of family Phyllobacteriacea isolated from mangrove sediment.</title>
        <authorList>
            <person name="Liao H."/>
            <person name="Tian Y."/>
        </authorList>
    </citation>
    <scope>NUCLEOTIDE SEQUENCE [LARGE SCALE GENOMIC DNA]</scope>
    <source>
        <strain evidence="2 3">X9-2-2</strain>
    </source>
</reference>
<organism evidence="2 3">
    <name type="scientific">Zhengella mangrovi</name>
    <dbReference type="NCBI Taxonomy" id="1982044"/>
    <lineage>
        <taxon>Bacteria</taxon>
        <taxon>Pseudomonadati</taxon>
        <taxon>Pseudomonadota</taxon>
        <taxon>Alphaproteobacteria</taxon>
        <taxon>Hyphomicrobiales</taxon>
        <taxon>Notoacmeibacteraceae</taxon>
        <taxon>Zhengella</taxon>
    </lineage>
</organism>
<dbReference type="PIRSF" id="PIRSF001439">
    <property type="entry name" value="CryM"/>
    <property type="match status" value="1"/>
</dbReference>
<dbReference type="NCBIfam" id="TIGR03944">
    <property type="entry name" value="dehyd_SbnB_fam"/>
    <property type="match status" value="1"/>
</dbReference>
<dbReference type="SUPFAM" id="SSF51735">
    <property type="entry name" value="NAD(P)-binding Rossmann-fold domains"/>
    <property type="match status" value="1"/>
</dbReference>
<dbReference type="GO" id="GO:0016639">
    <property type="term" value="F:oxidoreductase activity, acting on the CH-NH2 group of donors, NAD or NADP as acceptor"/>
    <property type="evidence" value="ECO:0007669"/>
    <property type="project" value="InterPro"/>
</dbReference>
<dbReference type="InterPro" id="IPR023866">
    <property type="entry name" value="SbnB"/>
</dbReference>